<gene>
    <name evidence="7" type="ORF">FGF04_02835</name>
</gene>
<proteinExistence type="predicted"/>
<reference evidence="7 8" key="1">
    <citation type="submission" date="2019-05" db="EMBL/GenBank/DDBJ databases">
        <authorList>
            <person name="Hariharan J."/>
            <person name="Choudoir M.J."/>
            <person name="Diebold P."/>
            <person name="Panke-Buisse K."/>
            <person name="Buckley D.H."/>
        </authorList>
    </citation>
    <scope>NUCLEOTIDE SEQUENCE [LARGE SCALE GENOMIC DNA]</scope>
    <source>
        <strain evidence="7 8">SUN51</strain>
    </source>
</reference>
<evidence type="ECO:0000259" key="6">
    <source>
        <dbReference type="PROSITE" id="PS50977"/>
    </source>
</evidence>
<dbReference type="InterPro" id="IPR001647">
    <property type="entry name" value="HTH_TetR"/>
</dbReference>
<feature type="compositionally biased region" description="Basic and acidic residues" evidence="5">
    <location>
        <begin position="195"/>
        <end position="213"/>
    </location>
</feature>
<feature type="domain" description="HTH tetR-type" evidence="6">
    <location>
        <begin position="1"/>
        <end position="61"/>
    </location>
</feature>
<dbReference type="Pfam" id="PF00440">
    <property type="entry name" value="TetR_N"/>
    <property type="match status" value="1"/>
</dbReference>
<feature type="region of interest" description="Disordered" evidence="5">
    <location>
        <begin position="194"/>
        <end position="228"/>
    </location>
</feature>
<evidence type="ECO:0000313" key="7">
    <source>
        <dbReference type="EMBL" id="KAA0942478.1"/>
    </source>
</evidence>
<dbReference type="Gene3D" id="1.10.357.10">
    <property type="entry name" value="Tetracycline Repressor, domain 2"/>
    <property type="match status" value="1"/>
</dbReference>
<dbReference type="RefSeq" id="WP_149509598.1">
    <property type="nucleotide sequence ID" value="NZ_VDFC01000007.1"/>
</dbReference>
<comment type="caution">
    <text evidence="7">The sequence shown here is derived from an EMBL/GenBank/DDBJ whole genome shotgun (WGS) entry which is preliminary data.</text>
</comment>
<dbReference type="SUPFAM" id="SSF48498">
    <property type="entry name" value="Tetracyclin repressor-like, C-terminal domain"/>
    <property type="match status" value="1"/>
</dbReference>
<keyword evidence="2 4" id="KW-0238">DNA-binding</keyword>
<keyword evidence="3" id="KW-0804">Transcription</keyword>
<accession>A0A5B0BJV3</accession>
<dbReference type="OrthoDB" id="3237195at2"/>
<dbReference type="PANTHER" id="PTHR30055">
    <property type="entry name" value="HTH-TYPE TRANSCRIPTIONAL REGULATOR RUTR"/>
    <property type="match status" value="1"/>
</dbReference>
<dbReference type="SUPFAM" id="SSF46689">
    <property type="entry name" value="Homeodomain-like"/>
    <property type="match status" value="1"/>
</dbReference>
<dbReference type="InterPro" id="IPR036271">
    <property type="entry name" value="Tet_transcr_reg_TetR-rel_C_sf"/>
</dbReference>
<dbReference type="InterPro" id="IPR009057">
    <property type="entry name" value="Homeodomain-like_sf"/>
</dbReference>
<dbReference type="GO" id="GO:0000976">
    <property type="term" value="F:transcription cis-regulatory region binding"/>
    <property type="evidence" value="ECO:0007669"/>
    <property type="project" value="TreeGrafter"/>
</dbReference>
<evidence type="ECO:0000256" key="5">
    <source>
        <dbReference type="SAM" id="MobiDB-lite"/>
    </source>
</evidence>
<evidence type="ECO:0000256" key="4">
    <source>
        <dbReference type="PROSITE-ProRule" id="PRU00335"/>
    </source>
</evidence>
<dbReference type="Proteomes" id="UP000324965">
    <property type="component" value="Unassembled WGS sequence"/>
</dbReference>
<feature type="DNA-binding region" description="H-T-H motif" evidence="4">
    <location>
        <begin position="24"/>
        <end position="43"/>
    </location>
</feature>
<keyword evidence="1" id="KW-0805">Transcription regulation</keyword>
<dbReference type="AlphaFoldDB" id="A0A5B0BJV3"/>
<keyword evidence="8" id="KW-1185">Reference proteome</keyword>
<dbReference type="InterPro" id="IPR050109">
    <property type="entry name" value="HTH-type_TetR-like_transc_reg"/>
</dbReference>
<dbReference type="PRINTS" id="PR00455">
    <property type="entry name" value="HTHTETR"/>
</dbReference>
<evidence type="ECO:0000256" key="2">
    <source>
        <dbReference type="ARBA" id="ARBA00023125"/>
    </source>
</evidence>
<sequence length="228" mass="24799">MRTRRQILDAAGEVFAGIGYEKATVSDVLERSGVTKGALYFHFSSKEDIARALLAEQTPSEDLVTPQRYRLQEVVDGVIALAGRLRDDARARGCFRLCLEHGPDGKYGRDWFLERVAFNEGLLVRARERGELAAHVAVRETAEFLVSAFIGLQLMSQAVDGETDLDMEGRVGLLLRQVMPHIAVPAVCAELDFGPGRDGDASDRDKDTPDRDGAAPVPPGRGPGAPGR</sequence>
<evidence type="ECO:0000256" key="1">
    <source>
        <dbReference type="ARBA" id="ARBA00023015"/>
    </source>
</evidence>
<dbReference type="GO" id="GO:0003700">
    <property type="term" value="F:DNA-binding transcription factor activity"/>
    <property type="evidence" value="ECO:0007669"/>
    <property type="project" value="TreeGrafter"/>
</dbReference>
<dbReference type="NCBIfam" id="NF041196">
    <property type="entry name" value="ScbR_bind_reg"/>
    <property type="match status" value="1"/>
</dbReference>
<dbReference type="EMBL" id="VDFC01000007">
    <property type="protein sequence ID" value="KAA0942478.1"/>
    <property type="molecule type" value="Genomic_DNA"/>
</dbReference>
<dbReference type="PROSITE" id="PS50977">
    <property type="entry name" value="HTH_TETR_2"/>
    <property type="match status" value="1"/>
</dbReference>
<dbReference type="InterPro" id="IPR023772">
    <property type="entry name" value="DNA-bd_HTH_TetR-type_CS"/>
</dbReference>
<evidence type="ECO:0000256" key="3">
    <source>
        <dbReference type="ARBA" id="ARBA00023163"/>
    </source>
</evidence>
<protein>
    <submittedName>
        <fullName evidence="7">TetR/AcrR family transcriptional regulator</fullName>
    </submittedName>
</protein>
<organism evidence="7 8">
    <name type="scientific">Streptomyces apricus</name>
    <dbReference type="NCBI Taxonomy" id="1828112"/>
    <lineage>
        <taxon>Bacteria</taxon>
        <taxon>Bacillati</taxon>
        <taxon>Actinomycetota</taxon>
        <taxon>Actinomycetes</taxon>
        <taxon>Kitasatosporales</taxon>
        <taxon>Streptomycetaceae</taxon>
        <taxon>Streptomyces</taxon>
    </lineage>
</organism>
<dbReference type="InterPro" id="IPR047923">
    <property type="entry name" value="ArpA-like"/>
</dbReference>
<dbReference type="PANTHER" id="PTHR30055:SF234">
    <property type="entry name" value="HTH-TYPE TRANSCRIPTIONAL REGULATOR BETI"/>
    <property type="match status" value="1"/>
</dbReference>
<evidence type="ECO:0000313" key="8">
    <source>
        <dbReference type="Proteomes" id="UP000324965"/>
    </source>
</evidence>
<dbReference type="PROSITE" id="PS01081">
    <property type="entry name" value="HTH_TETR_1"/>
    <property type="match status" value="1"/>
</dbReference>
<name>A0A5B0BJV3_9ACTN</name>